<dbReference type="InterPro" id="IPR029058">
    <property type="entry name" value="AB_hydrolase_fold"/>
</dbReference>
<keyword evidence="1" id="KW-0378">Hydrolase</keyword>
<evidence type="ECO:0000256" key="2">
    <source>
        <dbReference type="ARBA" id="ARBA00022963"/>
    </source>
</evidence>
<keyword evidence="3" id="KW-0443">Lipid metabolism</keyword>
<reference evidence="4 5" key="1">
    <citation type="submission" date="2020-10" db="EMBL/GenBank/DDBJ databases">
        <title>Ca. Dormibacterota MAGs.</title>
        <authorList>
            <person name="Montgomery K."/>
        </authorList>
    </citation>
    <scope>NUCLEOTIDE SEQUENCE [LARGE SCALE GENOMIC DNA]</scope>
    <source>
        <strain evidence="4">Mitchell_Peninsula_5</strain>
    </source>
</reference>
<dbReference type="EMBL" id="JAEKNN010000064">
    <property type="protein sequence ID" value="MBJ7610546.1"/>
    <property type="molecule type" value="Genomic_DNA"/>
</dbReference>
<evidence type="ECO:0000313" key="5">
    <source>
        <dbReference type="Proteomes" id="UP000614410"/>
    </source>
</evidence>
<dbReference type="Gene3D" id="3.40.50.1820">
    <property type="entry name" value="alpha/beta hydrolase"/>
    <property type="match status" value="1"/>
</dbReference>
<dbReference type="PANTHER" id="PTHR10272:SF0">
    <property type="entry name" value="PLATELET-ACTIVATING FACTOR ACETYLHYDROLASE"/>
    <property type="match status" value="1"/>
</dbReference>
<gene>
    <name evidence="4" type="ORF">JF887_14130</name>
</gene>
<keyword evidence="2" id="KW-0442">Lipid degradation</keyword>
<name>A0A934KKH7_9BACT</name>
<dbReference type="Proteomes" id="UP000614410">
    <property type="component" value="Unassembled WGS sequence"/>
</dbReference>
<sequence length="246" mass="26055">MLVLAPGLGMGVSNYTTLAEEMASHGYVVVGVNPTYSTSVVLSGGRLVSAVPKAADDADLNQLNFVWAADMRFVADHMLALSIATDGPFSGRVDPRQVGYFGHSAGGAAAAEACRLDPRCAGAADLDGDLAGEVVRNGLNKPFLFLGQDGSLAASSQTLTSLRGLLRGETPGQAHVLTIAGTRHVSFTDRSGEFNLFKQQPLEGSRGLRIIGEYVRVFFDAEMRGRDGRLLTAPSRAYPEVHFESP</sequence>
<proteinExistence type="predicted"/>
<dbReference type="GO" id="GO:0003847">
    <property type="term" value="F:1-alkyl-2-acetylglycerophosphocholine esterase activity"/>
    <property type="evidence" value="ECO:0007669"/>
    <property type="project" value="TreeGrafter"/>
</dbReference>
<dbReference type="PANTHER" id="PTHR10272">
    <property type="entry name" value="PLATELET-ACTIVATING FACTOR ACETYLHYDROLASE"/>
    <property type="match status" value="1"/>
</dbReference>
<evidence type="ECO:0000256" key="1">
    <source>
        <dbReference type="ARBA" id="ARBA00022801"/>
    </source>
</evidence>
<organism evidence="4 5">
    <name type="scientific">Candidatus Amunia macphersoniae</name>
    <dbReference type="NCBI Taxonomy" id="3127014"/>
    <lineage>
        <taxon>Bacteria</taxon>
        <taxon>Bacillati</taxon>
        <taxon>Candidatus Dormiibacterota</taxon>
        <taxon>Candidatus Dormibacteria</taxon>
        <taxon>Candidatus Aeolococcales</taxon>
        <taxon>Candidatus Aeolococcaceae</taxon>
        <taxon>Candidatus Amunia</taxon>
    </lineage>
</organism>
<dbReference type="AlphaFoldDB" id="A0A934KKH7"/>
<dbReference type="SUPFAM" id="SSF53474">
    <property type="entry name" value="alpha/beta-Hydrolases"/>
    <property type="match status" value="1"/>
</dbReference>
<comment type="caution">
    <text evidence="4">The sequence shown here is derived from an EMBL/GenBank/DDBJ whole genome shotgun (WGS) entry which is preliminary data.</text>
</comment>
<evidence type="ECO:0000256" key="3">
    <source>
        <dbReference type="ARBA" id="ARBA00023098"/>
    </source>
</evidence>
<dbReference type="GO" id="GO:0016042">
    <property type="term" value="P:lipid catabolic process"/>
    <property type="evidence" value="ECO:0007669"/>
    <property type="project" value="UniProtKB-KW"/>
</dbReference>
<protein>
    <recommendedName>
        <fullName evidence="6">Alpha/beta hydrolase</fullName>
    </recommendedName>
</protein>
<accession>A0A934KKH7</accession>
<evidence type="ECO:0008006" key="6">
    <source>
        <dbReference type="Google" id="ProtNLM"/>
    </source>
</evidence>
<evidence type="ECO:0000313" key="4">
    <source>
        <dbReference type="EMBL" id="MBJ7610546.1"/>
    </source>
</evidence>